<dbReference type="CDD" id="cd00030">
    <property type="entry name" value="C2"/>
    <property type="match status" value="2"/>
</dbReference>
<dbReference type="InterPro" id="IPR035892">
    <property type="entry name" value="C2_domain_sf"/>
</dbReference>
<evidence type="ECO:0000259" key="7">
    <source>
        <dbReference type="PROSITE" id="PS51778"/>
    </source>
</evidence>
<dbReference type="InterPro" id="IPR004182">
    <property type="entry name" value="GRAM"/>
</dbReference>
<dbReference type="Pfam" id="PF16016">
    <property type="entry name" value="VASt"/>
    <property type="match status" value="2"/>
</dbReference>
<dbReference type="Pfam" id="PF02893">
    <property type="entry name" value="GRAM"/>
    <property type="match status" value="1"/>
</dbReference>
<evidence type="ECO:0000313" key="8">
    <source>
        <dbReference type="Proteomes" id="UP000813463"/>
    </source>
</evidence>
<protein>
    <submittedName>
        <fullName evidence="9">C2 and GRAM domain-containing protein At5g50170</fullName>
    </submittedName>
</protein>
<dbReference type="AlphaFoldDB" id="A0A9R0HY82"/>
<feature type="domain" description="C2" evidence="6">
    <location>
        <begin position="1"/>
        <end position="105"/>
    </location>
</feature>
<dbReference type="GO" id="GO:0016020">
    <property type="term" value="C:membrane"/>
    <property type="evidence" value="ECO:0007669"/>
    <property type="project" value="UniProtKB-SubCell"/>
</dbReference>
<reference evidence="9" key="2">
    <citation type="submission" date="2025-08" db="UniProtKB">
        <authorList>
            <consortium name="RefSeq"/>
        </authorList>
    </citation>
    <scope>IDENTIFICATION</scope>
    <source>
        <tissue evidence="9">Leaf</tissue>
    </source>
</reference>
<keyword evidence="3" id="KW-1133">Transmembrane helix</keyword>
<feature type="compositionally biased region" description="Basic and acidic residues" evidence="5">
    <location>
        <begin position="194"/>
        <end position="207"/>
    </location>
</feature>
<evidence type="ECO:0000256" key="5">
    <source>
        <dbReference type="SAM" id="MobiDB-lite"/>
    </source>
</evidence>
<keyword evidence="4" id="KW-0472">Membrane</keyword>
<evidence type="ECO:0000256" key="2">
    <source>
        <dbReference type="ARBA" id="ARBA00022692"/>
    </source>
</evidence>
<dbReference type="SMART" id="SM00568">
    <property type="entry name" value="GRAM"/>
    <property type="match status" value="1"/>
</dbReference>
<dbReference type="SUPFAM" id="SSF49562">
    <property type="entry name" value="C2 domain (Calcium/lipid-binding domain, CaLB)"/>
    <property type="match status" value="2"/>
</dbReference>
<evidence type="ECO:0000313" key="9">
    <source>
        <dbReference type="RefSeq" id="XP_021839277.2"/>
    </source>
</evidence>
<dbReference type="InterPro" id="IPR000008">
    <property type="entry name" value="C2_dom"/>
</dbReference>
<dbReference type="PANTHER" id="PTHR46296:SF7">
    <property type="entry name" value="C2 DOMAIN-CONTAINING PROTEIN"/>
    <property type="match status" value="1"/>
</dbReference>
<feature type="domain" description="VASt" evidence="7">
    <location>
        <begin position="253"/>
        <end position="426"/>
    </location>
</feature>
<dbReference type="PANTHER" id="PTHR46296">
    <property type="entry name" value="BNAA05G37250D PROTEIN"/>
    <property type="match status" value="1"/>
</dbReference>
<feature type="region of interest" description="Disordered" evidence="5">
    <location>
        <begin position="194"/>
        <end position="232"/>
    </location>
</feature>
<gene>
    <name evidence="9" type="primary">LOC110779057</name>
</gene>
<dbReference type="GeneID" id="110779057"/>
<feature type="domain" description="VASt" evidence="7">
    <location>
        <begin position="854"/>
        <end position="1017"/>
    </location>
</feature>
<sequence length="1027" mass="116376">MRLYVYILEAKDLPVKNCSYVKLQVGKFKSKTRIVTGSDPVWNEEFVFRVHELEDELVLSIYHHDGDDDSYSRFFNVSGFLVGRVRIPVWTVVGEENECLPPTWFSLHKPKTGKNTKRDCGKILLTLTLHGREHLANAGLSLSEEPSIRTSFDKQENSPDHLSVKSFSPTTPSPKARHGKRMMKAVTKRLEKLLHKNGEPSKSKSDESSDLSVSPCEYEDDVQEESISSSSFEEGLDMMQCRDEEVDLPENLQGGILLDQTYVVTSKDLNAFLFAPDSQFRRELAEIQGSTDIQEGPWTCKSADSPRLTRLVTYTNPPSKLVKSVKATEEQTYVKADGVEFAVFVSIATPDVPYGNTFKVELLYKIMPGPELSSGEESSRLLISWGINFSQSTMMKGMIEGGARQGVRESFDHFSRLLAQKFKVLDSEDSSEKDHVLEALQREHQSHWELATEYFGNLTVFSATFFTLYVVVHILLSEPHKPQGLEINGLVLPDSFGQLITCGVLVLLLERVYNMVSLFVQARLRVGNDHGIKSQGDGWKVTVALVEAVNLPSLDATELSDPFVVFTCNGKTRTSSVQLQTCDPQWNEILEFDASEELPSVLDVEVFDFGGPFDPAATLGQTEINFLKHSATELADMWVPLEGKAVSSQARLHLRIFVENKKGVETIKEYLTKMEKEVGKKLNLRSPHKNSSFQKLFGLPPEEFLIKDYSCSLRRKMPLQGRLFLSARIVGFYGNIFGHKTRFFFLWEDIEDIEVQDPSMASFGSPTLVIILRKGRGSDARHGAKTQDEEGRLKFYFQSFIPFEVASRTIIALWRARTASPEKKALITEDQGNQESLLVLHENDSSLFHVEDSDKLKIYSTTVPVDIKSLMKMFGGGNLERKVMSKSGCLNYVTTEWQTVKPDVYERQLSYKFNYEVSVFGGEVRCTQRKSLLGKTDGWMVNEAMALHDIPFGDHFRVHLSYHLESLSLTKEACKCDVYLGILWLKDCKFQERIVKNINEKFSRRLKVIFELVKKEILLANDHSLQL</sequence>
<reference evidence="8" key="1">
    <citation type="journal article" date="2021" name="Nat. Commun.">
        <title>Genomic analyses provide insights into spinach domestication and the genetic basis of agronomic traits.</title>
        <authorList>
            <person name="Cai X."/>
            <person name="Sun X."/>
            <person name="Xu C."/>
            <person name="Sun H."/>
            <person name="Wang X."/>
            <person name="Ge C."/>
            <person name="Zhang Z."/>
            <person name="Wang Q."/>
            <person name="Fei Z."/>
            <person name="Jiao C."/>
            <person name="Wang Q."/>
        </authorList>
    </citation>
    <scope>NUCLEOTIDE SEQUENCE [LARGE SCALE GENOMIC DNA]</scope>
    <source>
        <strain evidence="8">cv. Varoflay</strain>
    </source>
</reference>
<dbReference type="RefSeq" id="XP_021839277.2">
    <property type="nucleotide sequence ID" value="XM_021983585.2"/>
</dbReference>
<dbReference type="InterPro" id="IPR044511">
    <property type="entry name" value="At1g03370/At5g50170-like"/>
</dbReference>
<dbReference type="Pfam" id="PF00168">
    <property type="entry name" value="C2"/>
    <property type="match status" value="2"/>
</dbReference>
<organism evidence="8 9">
    <name type="scientific">Spinacia oleracea</name>
    <name type="common">Spinach</name>
    <dbReference type="NCBI Taxonomy" id="3562"/>
    <lineage>
        <taxon>Eukaryota</taxon>
        <taxon>Viridiplantae</taxon>
        <taxon>Streptophyta</taxon>
        <taxon>Embryophyta</taxon>
        <taxon>Tracheophyta</taxon>
        <taxon>Spermatophyta</taxon>
        <taxon>Magnoliopsida</taxon>
        <taxon>eudicotyledons</taxon>
        <taxon>Gunneridae</taxon>
        <taxon>Pentapetalae</taxon>
        <taxon>Caryophyllales</taxon>
        <taxon>Chenopodiaceae</taxon>
        <taxon>Chenopodioideae</taxon>
        <taxon>Anserineae</taxon>
        <taxon>Spinacia</taxon>
    </lineage>
</organism>
<dbReference type="PROSITE" id="PS50004">
    <property type="entry name" value="C2"/>
    <property type="match status" value="2"/>
</dbReference>
<proteinExistence type="predicted"/>
<evidence type="ECO:0000256" key="4">
    <source>
        <dbReference type="ARBA" id="ARBA00023136"/>
    </source>
</evidence>
<keyword evidence="2" id="KW-0812">Transmembrane</keyword>
<accession>A0A9R0HY82</accession>
<dbReference type="Gene3D" id="2.60.40.150">
    <property type="entry name" value="C2 domain"/>
    <property type="match status" value="2"/>
</dbReference>
<dbReference type="InterPro" id="IPR031968">
    <property type="entry name" value="VASt"/>
</dbReference>
<dbReference type="PROSITE" id="PS51778">
    <property type="entry name" value="VAST"/>
    <property type="match status" value="2"/>
</dbReference>
<comment type="subcellular location">
    <subcellularLocation>
        <location evidence="1">Membrane</location>
        <topology evidence="1">Single-pass membrane protein</topology>
    </subcellularLocation>
</comment>
<dbReference type="KEGG" id="soe:110779057"/>
<name>A0A9R0HY82_SPIOL</name>
<keyword evidence="8" id="KW-1185">Reference proteome</keyword>
<dbReference type="InterPro" id="IPR011993">
    <property type="entry name" value="PH-like_dom_sf"/>
</dbReference>
<evidence type="ECO:0000259" key="6">
    <source>
        <dbReference type="PROSITE" id="PS50004"/>
    </source>
</evidence>
<feature type="region of interest" description="Disordered" evidence="5">
    <location>
        <begin position="146"/>
        <end position="182"/>
    </location>
</feature>
<dbReference type="Gene3D" id="2.30.29.30">
    <property type="entry name" value="Pleckstrin-homology domain (PH domain)/Phosphotyrosine-binding domain (PTB)"/>
    <property type="match status" value="1"/>
</dbReference>
<feature type="domain" description="C2" evidence="6">
    <location>
        <begin position="520"/>
        <end position="639"/>
    </location>
</feature>
<dbReference type="SMART" id="SM00239">
    <property type="entry name" value="C2"/>
    <property type="match status" value="2"/>
</dbReference>
<dbReference type="Proteomes" id="UP000813463">
    <property type="component" value="Chromosome 5"/>
</dbReference>
<evidence type="ECO:0000256" key="1">
    <source>
        <dbReference type="ARBA" id="ARBA00004167"/>
    </source>
</evidence>
<evidence type="ECO:0000256" key="3">
    <source>
        <dbReference type="ARBA" id="ARBA00022989"/>
    </source>
</evidence>
<feature type="compositionally biased region" description="Basic and acidic residues" evidence="5">
    <location>
        <begin position="151"/>
        <end position="163"/>
    </location>
</feature>